<feature type="domain" description="DnaK suppressor protein DksA N-terminal" evidence="9">
    <location>
        <begin position="39"/>
        <end position="109"/>
    </location>
</feature>
<dbReference type="AlphaFoldDB" id="A0A841LGB3"/>
<dbReference type="GO" id="GO:0010468">
    <property type="term" value="P:regulation of gene expression"/>
    <property type="evidence" value="ECO:0007669"/>
    <property type="project" value="UniProtKB-UniRule"/>
</dbReference>
<dbReference type="InterPro" id="IPR000962">
    <property type="entry name" value="Znf_DskA_TraR"/>
</dbReference>
<dbReference type="Pfam" id="PF21157">
    <property type="entry name" value="DksA_N"/>
    <property type="match status" value="1"/>
</dbReference>
<comment type="subcellular location">
    <subcellularLocation>
        <location evidence="5">Cytoplasm</location>
    </subcellularLocation>
</comment>
<feature type="region of interest" description="Disordered" evidence="7">
    <location>
        <begin position="1"/>
        <end position="32"/>
    </location>
</feature>
<dbReference type="InterPro" id="IPR012784">
    <property type="entry name" value="DksA_RNA_pol-bd"/>
</dbReference>
<proteinExistence type="inferred from homology"/>
<evidence type="ECO:0000256" key="7">
    <source>
        <dbReference type="SAM" id="MobiDB-lite"/>
    </source>
</evidence>
<comment type="caution">
    <text evidence="5">Lacks conserved residue(s) required for the propagation of feature annotation.</text>
</comment>
<comment type="caution">
    <text evidence="10">The sequence shown here is derived from an EMBL/GenBank/DDBJ whole genome shotgun (WGS) entry which is preliminary data.</text>
</comment>
<dbReference type="GO" id="GO:0005737">
    <property type="term" value="C:cytoplasm"/>
    <property type="evidence" value="ECO:0007669"/>
    <property type="project" value="UniProtKB-SubCell"/>
</dbReference>
<evidence type="ECO:0000259" key="8">
    <source>
        <dbReference type="Pfam" id="PF01258"/>
    </source>
</evidence>
<evidence type="ECO:0000313" key="11">
    <source>
        <dbReference type="Proteomes" id="UP000538147"/>
    </source>
</evidence>
<name>A0A841LGB3_9SPHN</name>
<reference evidence="10 11" key="1">
    <citation type="submission" date="2020-08" db="EMBL/GenBank/DDBJ databases">
        <title>Genomic Encyclopedia of Type Strains, Phase IV (KMG-IV): sequencing the most valuable type-strain genomes for metagenomic binning, comparative biology and taxonomic classification.</title>
        <authorList>
            <person name="Goeker M."/>
        </authorList>
    </citation>
    <scope>NUCLEOTIDE SEQUENCE [LARGE SCALE GENOMIC DNA]</scope>
    <source>
        <strain evidence="10 11">DSM 102189</strain>
    </source>
</reference>
<evidence type="ECO:0000256" key="5">
    <source>
        <dbReference type="HAMAP-Rule" id="MF_00926"/>
    </source>
</evidence>
<protein>
    <recommendedName>
        <fullName evidence="5">RNA polymerase-binding transcription factor DksA</fullName>
    </recommendedName>
</protein>
<dbReference type="PANTHER" id="PTHR33823">
    <property type="entry name" value="RNA POLYMERASE-BINDING TRANSCRIPTION FACTOR DKSA-RELATED"/>
    <property type="match status" value="1"/>
</dbReference>
<dbReference type="NCBIfam" id="TIGR02420">
    <property type="entry name" value="dksA"/>
    <property type="match status" value="1"/>
</dbReference>
<dbReference type="PANTHER" id="PTHR33823:SF2">
    <property type="entry name" value="RNA POLYMERASE-BINDING TRANSCRIPTION FACTOR DKSA"/>
    <property type="match status" value="1"/>
</dbReference>
<evidence type="ECO:0000256" key="4">
    <source>
        <dbReference type="ARBA" id="ARBA00022833"/>
    </source>
</evidence>
<dbReference type="Gene3D" id="1.20.120.910">
    <property type="entry name" value="DksA, coiled-coil domain"/>
    <property type="match status" value="1"/>
</dbReference>
<comment type="function">
    <text evidence="5">Transcription factor that acts by binding directly to the RNA polymerase (RNAP). Required for negative regulation of rRNA expression and positive regulation of several amino acid biosynthesis promoters.</text>
</comment>
<dbReference type="PROSITE" id="PS01102">
    <property type="entry name" value="ZF_DKSA_1"/>
    <property type="match status" value="1"/>
</dbReference>
<keyword evidence="2 5" id="KW-0479">Metal-binding</keyword>
<gene>
    <name evidence="5" type="primary">dksA</name>
    <name evidence="10" type="ORF">FHS79_002190</name>
</gene>
<dbReference type="SUPFAM" id="SSF57716">
    <property type="entry name" value="Glucocorticoid receptor-like (DNA-binding domain)"/>
    <property type="match status" value="1"/>
</dbReference>
<dbReference type="Pfam" id="PF01258">
    <property type="entry name" value="zf-dskA_traR"/>
    <property type="match status" value="1"/>
</dbReference>
<feature type="zinc finger region" description="dksA C4-type" evidence="6">
    <location>
        <begin position="117"/>
        <end position="141"/>
    </location>
</feature>
<organism evidence="10 11">
    <name type="scientific">Polymorphobacter multimanifer</name>
    <dbReference type="NCBI Taxonomy" id="1070431"/>
    <lineage>
        <taxon>Bacteria</taxon>
        <taxon>Pseudomonadati</taxon>
        <taxon>Pseudomonadota</taxon>
        <taxon>Alphaproteobacteria</taxon>
        <taxon>Sphingomonadales</taxon>
        <taxon>Sphingosinicellaceae</taxon>
        <taxon>Polymorphobacter</taxon>
    </lineage>
</organism>
<dbReference type="GO" id="GO:0008270">
    <property type="term" value="F:zinc ion binding"/>
    <property type="evidence" value="ECO:0007669"/>
    <property type="project" value="UniProtKB-UniRule"/>
</dbReference>
<evidence type="ECO:0000256" key="2">
    <source>
        <dbReference type="ARBA" id="ARBA00022723"/>
    </source>
</evidence>
<evidence type="ECO:0000256" key="6">
    <source>
        <dbReference type="PROSITE-ProRule" id="PRU00510"/>
    </source>
</evidence>
<dbReference type="InterPro" id="IPR020458">
    <property type="entry name" value="Znf_DskA_TraR_CS"/>
</dbReference>
<comment type="similarity">
    <text evidence="5">Belongs to the DksA family.</text>
</comment>
<dbReference type="InterPro" id="IPR048489">
    <property type="entry name" value="DksA_N"/>
</dbReference>
<dbReference type="HAMAP" id="MF_00926">
    <property type="entry name" value="DksA"/>
    <property type="match status" value="1"/>
</dbReference>
<dbReference type="InterPro" id="IPR037187">
    <property type="entry name" value="DnaK_N"/>
</dbReference>
<dbReference type="SUPFAM" id="SSF109635">
    <property type="entry name" value="DnaK suppressor protein DksA, alpha-hairpin domain"/>
    <property type="match status" value="1"/>
</dbReference>
<evidence type="ECO:0000259" key="9">
    <source>
        <dbReference type="Pfam" id="PF21157"/>
    </source>
</evidence>
<evidence type="ECO:0000256" key="1">
    <source>
        <dbReference type="ARBA" id="ARBA00022490"/>
    </source>
</evidence>
<dbReference type="EMBL" id="JACIIV010000014">
    <property type="protein sequence ID" value="MBB6228008.1"/>
    <property type="molecule type" value="Genomic_DNA"/>
</dbReference>
<keyword evidence="1 5" id="KW-0963">Cytoplasm</keyword>
<sequence length="155" mass="17931">MESSATIDMENTGNPAVAASHLPHDYRPSSDEEFMNPRQLAYFRRKLIEWKEAILREASTTLETLKAEPLREPDINDRASSETDWGIELRTRDRQRKVISKIDAALRRIETGDYGYCEVSGEPISLQRLEARPIATMTLEAQERHERDEKITRDE</sequence>
<evidence type="ECO:0000313" key="10">
    <source>
        <dbReference type="EMBL" id="MBB6228008.1"/>
    </source>
</evidence>
<feature type="domain" description="Zinc finger DksA/TraR C4-type" evidence="8">
    <location>
        <begin position="112"/>
        <end position="147"/>
    </location>
</feature>
<keyword evidence="3 5" id="KW-0863">Zinc-finger</keyword>
<accession>A0A841LGB3</accession>
<evidence type="ECO:0000256" key="3">
    <source>
        <dbReference type="ARBA" id="ARBA00022771"/>
    </source>
</evidence>
<dbReference type="Proteomes" id="UP000538147">
    <property type="component" value="Unassembled WGS sequence"/>
</dbReference>
<dbReference type="PROSITE" id="PS51128">
    <property type="entry name" value="ZF_DKSA_2"/>
    <property type="match status" value="1"/>
</dbReference>
<feature type="compositionally biased region" description="Polar residues" evidence="7">
    <location>
        <begin position="1"/>
        <end position="14"/>
    </location>
</feature>
<keyword evidence="4 5" id="KW-0862">Zinc</keyword>
<keyword evidence="11" id="KW-1185">Reference proteome</keyword>
<comment type="subunit">
    <text evidence="5">Interacts directly with the RNA polymerase.</text>
</comment>